<proteinExistence type="predicted"/>
<evidence type="ECO:0000313" key="6">
    <source>
        <dbReference type="Proteomes" id="UP001199044"/>
    </source>
</evidence>
<accession>A0ABS7YI43</accession>
<evidence type="ECO:0000256" key="2">
    <source>
        <dbReference type="ARBA" id="ARBA00023125"/>
    </source>
</evidence>
<dbReference type="InterPro" id="IPR001845">
    <property type="entry name" value="HTH_ArsR_DNA-bd_dom"/>
</dbReference>
<evidence type="ECO:0000256" key="3">
    <source>
        <dbReference type="ARBA" id="ARBA00023163"/>
    </source>
</evidence>
<dbReference type="SUPFAM" id="SSF46785">
    <property type="entry name" value="Winged helix' DNA-binding domain"/>
    <property type="match status" value="1"/>
</dbReference>
<evidence type="ECO:0000259" key="4">
    <source>
        <dbReference type="PROSITE" id="PS50987"/>
    </source>
</evidence>
<dbReference type="Proteomes" id="UP001199044">
    <property type="component" value="Unassembled WGS sequence"/>
</dbReference>
<organism evidence="5 6">
    <name type="scientific">Vibrio tritonius</name>
    <dbReference type="NCBI Taxonomy" id="1435069"/>
    <lineage>
        <taxon>Bacteria</taxon>
        <taxon>Pseudomonadati</taxon>
        <taxon>Pseudomonadota</taxon>
        <taxon>Gammaproteobacteria</taxon>
        <taxon>Vibrionales</taxon>
        <taxon>Vibrionaceae</taxon>
        <taxon>Vibrio</taxon>
    </lineage>
</organism>
<dbReference type="EMBL" id="JAIWIU010000004">
    <property type="protein sequence ID" value="MCA2014617.1"/>
    <property type="molecule type" value="Genomic_DNA"/>
</dbReference>
<dbReference type="Gene3D" id="1.10.10.10">
    <property type="entry name" value="Winged helix-like DNA-binding domain superfamily/Winged helix DNA-binding domain"/>
    <property type="match status" value="1"/>
</dbReference>
<keyword evidence="3" id="KW-0804">Transcription</keyword>
<dbReference type="PANTHER" id="PTHR33154">
    <property type="entry name" value="TRANSCRIPTIONAL REGULATOR, ARSR FAMILY"/>
    <property type="match status" value="1"/>
</dbReference>
<dbReference type="PROSITE" id="PS50987">
    <property type="entry name" value="HTH_ARSR_2"/>
    <property type="match status" value="1"/>
</dbReference>
<dbReference type="InterPro" id="IPR011991">
    <property type="entry name" value="ArsR-like_HTH"/>
</dbReference>
<dbReference type="SMART" id="SM00418">
    <property type="entry name" value="HTH_ARSR"/>
    <property type="match status" value="1"/>
</dbReference>
<name>A0ABS7YI43_9VIBR</name>
<dbReference type="Pfam" id="PF01022">
    <property type="entry name" value="HTH_5"/>
    <property type="match status" value="1"/>
</dbReference>
<dbReference type="InterPro" id="IPR036388">
    <property type="entry name" value="WH-like_DNA-bd_sf"/>
</dbReference>
<dbReference type="InterPro" id="IPR036390">
    <property type="entry name" value="WH_DNA-bd_sf"/>
</dbReference>
<reference evidence="6" key="1">
    <citation type="submission" date="2023-07" db="EMBL/GenBank/DDBJ databases">
        <title>Molecular identification of indigenous halophilic bacteria isolated from red sea cost, biodegradation of synthetic dyes and assessment of degraded metabolite toxicity.</title>
        <authorList>
            <person name="Chaieb K."/>
            <person name="Altayb H.N."/>
        </authorList>
    </citation>
    <scope>NUCLEOTIDE SEQUENCE [LARGE SCALE GENOMIC DNA]</scope>
    <source>
        <strain evidence="6">K20</strain>
    </source>
</reference>
<dbReference type="PRINTS" id="PR00778">
    <property type="entry name" value="HTHARSR"/>
</dbReference>
<dbReference type="InterPro" id="IPR051081">
    <property type="entry name" value="HTH_MetalResp_TranReg"/>
</dbReference>
<keyword evidence="6" id="KW-1185">Reference proteome</keyword>
<keyword evidence="2" id="KW-0238">DNA-binding</keyword>
<evidence type="ECO:0000256" key="1">
    <source>
        <dbReference type="ARBA" id="ARBA00023015"/>
    </source>
</evidence>
<dbReference type="NCBIfam" id="NF033788">
    <property type="entry name" value="HTH_metalloreg"/>
    <property type="match status" value="1"/>
</dbReference>
<comment type="caution">
    <text evidence="5">The sequence shown here is derived from an EMBL/GenBank/DDBJ whole genome shotgun (WGS) entry which is preliminary data.</text>
</comment>
<dbReference type="PANTHER" id="PTHR33154:SF28">
    <property type="entry name" value="HTH-TYPE TRANSCRIPTIONAL REGULATOR YGAV-RELATED"/>
    <property type="match status" value="1"/>
</dbReference>
<keyword evidence="1" id="KW-0805">Transcription regulation</keyword>
<feature type="domain" description="HTH arsR-type" evidence="4">
    <location>
        <begin position="10"/>
        <end position="104"/>
    </location>
</feature>
<sequence length="107" mass="12053">MDLMSVDVATMRRNASEVAEMLRIMAHPERLMVLCQLTQGEVGVGELAQHSELSQSAFSQHLTVLRKHKIITARKVSQQVFYSLADGRVSVLIKQLHDLFCQSSDKE</sequence>
<dbReference type="CDD" id="cd00090">
    <property type="entry name" value="HTH_ARSR"/>
    <property type="match status" value="1"/>
</dbReference>
<gene>
    <name evidence="5" type="ORF">LDJ79_00750</name>
</gene>
<evidence type="ECO:0000313" key="5">
    <source>
        <dbReference type="EMBL" id="MCA2014617.1"/>
    </source>
</evidence>
<protein>
    <submittedName>
        <fullName evidence="5">Metalloregulator ArsR/SmtB family transcription factor</fullName>
    </submittedName>
</protein>